<keyword evidence="1 6" id="KW-0645">Protease</keyword>
<evidence type="ECO:0000256" key="6">
    <source>
        <dbReference type="RuleBase" id="RU003983"/>
    </source>
</evidence>
<gene>
    <name evidence="9" type="ordered locus">Cyast_1457</name>
</gene>
<dbReference type="PANTHER" id="PTHR22726:SF1">
    <property type="entry name" value="METALLOENDOPEPTIDASE OMA1, MITOCHONDRIAL"/>
    <property type="match status" value="1"/>
</dbReference>
<dbReference type="GO" id="GO:0046872">
    <property type="term" value="F:metal ion binding"/>
    <property type="evidence" value="ECO:0007669"/>
    <property type="project" value="UniProtKB-KW"/>
</dbReference>
<dbReference type="Gene3D" id="3.30.2010.10">
    <property type="entry name" value="Metalloproteases ('zincins'), catalytic domain"/>
    <property type="match status" value="1"/>
</dbReference>
<keyword evidence="5 6" id="KW-0482">Metalloprotease</keyword>
<evidence type="ECO:0000256" key="1">
    <source>
        <dbReference type="ARBA" id="ARBA00022670"/>
    </source>
</evidence>
<evidence type="ECO:0000256" key="2">
    <source>
        <dbReference type="ARBA" id="ARBA00022723"/>
    </source>
</evidence>
<dbReference type="GO" id="GO:0004222">
    <property type="term" value="F:metalloendopeptidase activity"/>
    <property type="evidence" value="ECO:0007669"/>
    <property type="project" value="InterPro"/>
</dbReference>
<dbReference type="BioCyc" id="CSTA292563:G1353-1469-MONOMER"/>
<organism evidence="9 10">
    <name type="scientific">Cyanobacterium stanieri (strain ATCC 29140 / PCC 7202)</name>
    <dbReference type="NCBI Taxonomy" id="292563"/>
    <lineage>
        <taxon>Bacteria</taxon>
        <taxon>Bacillati</taxon>
        <taxon>Cyanobacteriota</taxon>
        <taxon>Cyanophyceae</taxon>
        <taxon>Oscillatoriophycideae</taxon>
        <taxon>Chroococcales</taxon>
        <taxon>Geminocystaceae</taxon>
        <taxon>Cyanobacterium</taxon>
    </lineage>
</organism>
<dbReference type="STRING" id="292563.Cyast_1457"/>
<dbReference type="GO" id="GO:0051603">
    <property type="term" value="P:proteolysis involved in protein catabolic process"/>
    <property type="evidence" value="ECO:0007669"/>
    <property type="project" value="TreeGrafter"/>
</dbReference>
<dbReference type="Proteomes" id="UP000010483">
    <property type="component" value="Chromosome"/>
</dbReference>
<dbReference type="InterPro" id="IPR051156">
    <property type="entry name" value="Mito/Outer_Membr_Metalloprot"/>
</dbReference>
<evidence type="ECO:0000313" key="9">
    <source>
        <dbReference type="EMBL" id="AFZ47420.1"/>
    </source>
</evidence>
<protein>
    <submittedName>
        <fullName evidence="9">Peptidase M48 Ste24p</fullName>
    </submittedName>
</protein>
<accession>K9YM01</accession>
<comment type="cofactor">
    <cofactor evidence="6">
        <name>Zn(2+)</name>
        <dbReference type="ChEBI" id="CHEBI:29105"/>
    </cofactor>
    <text evidence="6">Binds 1 zinc ion per subunit.</text>
</comment>
<evidence type="ECO:0000256" key="3">
    <source>
        <dbReference type="ARBA" id="ARBA00022801"/>
    </source>
</evidence>
<reference evidence="10" key="1">
    <citation type="journal article" date="2013" name="Proc. Natl. Acad. Sci. U.S.A.">
        <title>Improving the coverage of the cyanobacterial phylum using diversity-driven genome sequencing.</title>
        <authorList>
            <person name="Shih P.M."/>
            <person name="Wu D."/>
            <person name="Latifi A."/>
            <person name="Axen S.D."/>
            <person name="Fewer D.P."/>
            <person name="Talla E."/>
            <person name="Calteau A."/>
            <person name="Cai F."/>
            <person name="Tandeau de Marsac N."/>
            <person name="Rippka R."/>
            <person name="Herdman M."/>
            <person name="Sivonen K."/>
            <person name="Coursin T."/>
            <person name="Laurent T."/>
            <person name="Goodwin L."/>
            <person name="Nolan M."/>
            <person name="Davenport K.W."/>
            <person name="Han C.S."/>
            <person name="Rubin E.M."/>
            <person name="Eisen J.A."/>
            <person name="Woyke T."/>
            <person name="Gugger M."/>
            <person name="Kerfeld C.A."/>
        </authorList>
    </citation>
    <scope>NUCLEOTIDE SEQUENCE [LARGE SCALE GENOMIC DNA]</scope>
    <source>
        <strain evidence="10">ATCC 29140 / PCC 7202</strain>
    </source>
</reference>
<dbReference type="PANTHER" id="PTHR22726">
    <property type="entry name" value="METALLOENDOPEPTIDASE OMA1"/>
    <property type="match status" value="1"/>
</dbReference>
<keyword evidence="4 6" id="KW-0862">Zinc</keyword>
<dbReference type="AlphaFoldDB" id="K9YM01"/>
<dbReference type="CDD" id="cd07333">
    <property type="entry name" value="M48C_bepA_like"/>
    <property type="match status" value="1"/>
</dbReference>
<dbReference type="HOGENOM" id="CLU_029002_5_2_3"/>
<name>K9YM01_CYASC</name>
<feature type="compositionally biased region" description="Polar residues" evidence="7">
    <location>
        <begin position="247"/>
        <end position="259"/>
    </location>
</feature>
<evidence type="ECO:0000259" key="8">
    <source>
        <dbReference type="Pfam" id="PF01435"/>
    </source>
</evidence>
<dbReference type="GO" id="GO:0016020">
    <property type="term" value="C:membrane"/>
    <property type="evidence" value="ECO:0007669"/>
    <property type="project" value="TreeGrafter"/>
</dbReference>
<evidence type="ECO:0000313" key="10">
    <source>
        <dbReference type="Proteomes" id="UP000010483"/>
    </source>
</evidence>
<feature type="domain" description="Peptidase M48" evidence="8">
    <location>
        <begin position="78"/>
        <end position="245"/>
    </location>
</feature>
<keyword evidence="3 6" id="KW-0378">Hydrolase</keyword>
<proteinExistence type="inferred from homology"/>
<dbReference type="EMBL" id="CP003940">
    <property type="protein sequence ID" value="AFZ47420.1"/>
    <property type="molecule type" value="Genomic_DNA"/>
</dbReference>
<evidence type="ECO:0000256" key="7">
    <source>
        <dbReference type="SAM" id="MobiDB-lite"/>
    </source>
</evidence>
<keyword evidence="2" id="KW-0479">Metal-binding</keyword>
<feature type="region of interest" description="Disordered" evidence="7">
    <location>
        <begin position="246"/>
        <end position="273"/>
    </location>
</feature>
<evidence type="ECO:0000256" key="4">
    <source>
        <dbReference type="ARBA" id="ARBA00022833"/>
    </source>
</evidence>
<dbReference type="Pfam" id="PF01435">
    <property type="entry name" value="Peptidase_M48"/>
    <property type="match status" value="1"/>
</dbReference>
<dbReference type="KEGG" id="csn:Cyast_1457"/>
<sequence>MKRPLFHIIISITVALTIIFNNVTVSHALPWGELFLRGIQVIQISNISDQQEVEYGRQMRQQLINSGRVRVFRNNNVNNYVNDIGQRLVRVSDRPNLPYTFTVVDNDQINAFATMGGFVYLHTGLLRTASNEAELASVIGHEIGHVVAKHSQKQIRQQAVTQGLLSAAGLRNTQIVQLGVAAAVNLPNSRQDELEADTLGLRMITRAGYAPRAMPDFMQKLDRGGRASILSTHPGARERVVALNRQIPENTGDQGTGLDTNEYRNNIRPLSLR</sequence>
<comment type="similarity">
    <text evidence="6">Belongs to the peptidase M48 family.</text>
</comment>
<evidence type="ECO:0000256" key="5">
    <source>
        <dbReference type="ARBA" id="ARBA00023049"/>
    </source>
</evidence>
<dbReference type="eggNOG" id="COG4783">
    <property type="taxonomic scope" value="Bacteria"/>
</dbReference>
<dbReference type="InterPro" id="IPR001915">
    <property type="entry name" value="Peptidase_M48"/>
</dbReference>
<keyword evidence="10" id="KW-1185">Reference proteome</keyword>